<dbReference type="EMBL" id="BAABKG010000005">
    <property type="protein sequence ID" value="GAA5153738.1"/>
    <property type="molecule type" value="Genomic_DNA"/>
</dbReference>
<sequence>MVAGAGRSGTSTVAGALTRLGLLLPEPHVPPDETNPRGFYESQWVVDFHKSLLNRGPAVVRTLDSRPEAAGLAARVPDDGDAARLGAWLDRWSDEPQLLVKDPRAFWFHDLWRRAVTDRGARLGFLTMLRHPAEVAASRDTHYTPTDRGEAFRRRRATANIAGWCMACLETESATRDDRRVFVRYADLLADWRTTLGGVVERLDLDVPLPFADPHPVDEFIEPSLNRSEAGWDGVDVPDTLRAVAEGVWEQMNRLADDPADAAAPAALAALRADYERLFDHAVGVALDHTNAREALVRRKVRASVRADYEAQIAELEQQLEEAHADDEDADEPPTRLPWRRRR</sequence>
<dbReference type="Proteomes" id="UP001500221">
    <property type="component" value="Unassembled WGS sequence"/>
</dbReference>
<proteinExistence type="predicted"/>
<evidence type="ECO:0000313" key="3">
    <source>
        <dbReference type="Proteomes" id="UP001500221"/>
    </source>
</evidence>
<gene>
    <name evidence="2" type="ORF">GCM10023340_36240</name>
</gene>
<dbReference type="SUPFAM" id="SSF52540">
    <property type="entry name" value="P-loop containing nucleoside triphosphate hydrolases"/>
    <property type="match status" value="1"/>
</dbReference>
<evidence type="ECO:0000256" key="1">
    <source>
        <dbReference type="SAM" id="MobiDB-lite"/>
    </source>
</evidence>
<organism evidence="2 3">
    <name type="scientific">Nocardioides marinquilinus</name>
    <dbReference type="NCBI Taxonomy" id="1210400"/>
    <lineage>
        <taxon>Bacteria</taxon>
        <taxon>Bacillati</taxon>
        <taxon>Actinomycetota</taxon>
        <taxon>Actinomycetes</taxon>
        <taxon>Propionibacteriales</taxon>
        <taxon>Nocardioidaceae</taxon>
        <taxon>Nocardioides</taxon>
    </lineage>
</organism>
<name>A0ABP9PXD0_9ACTN</name>
<protein>
    <recommendedName>
        <fullName evidence="4">Sulfotransferase family protein</fullName>
    </recommendedName>
</protein>
<keyword evidence="3" id="KW-1185">Reference proteome</keyword>
<dbReference type="Pfam" id="PF13469">
    <property type="entry name" value="Sulfotransfer_3"/>
    <property type="match status" value="1"/>
</dbReference>
<reference evidence="3" key="1">
    <citation type="journal article" date="2019" name="Int. J. Syst. Evol. Microbiol.">
        <title>The Global Catalogue of Microorganisms (GCM) 10K type strain sequencing project: providing services to taxonomists for standard genome sequencing and annotation.</title>
        <authorList>
            <consortium name="The Broad Institute Genomics Platform"/>
            <consortium name="The Broad Institute Genome Sequencing Center for Infectious Disease"/>
            <person name="Wu L."/>
            <person name="Ma J."/>
        </authorList>
    </citation>
    <scope>NUCLEOTIDE SEQUENCE [LARGE SCALE GENOMIC DNA]</scope>
    <source>
        <strain evidence="3">JCM 18459</strain>
    </source>
</reference>
<dbReference type="Gene3D" id="3.40.50.300">
    <property type="entry name" value="P-loop containing nucleotide triphosphate hydrolases"/>
    <property type="match status" value="1"/>
</dbReference>
<accession>A0ABP9PXD0</accession>
<dbReference type="InterPro" id="IPR027417">
    <property type="entry name" value="P-loop_NTPase"/>
</dbReference>
<comment type="caution">
    <text evidence="2">The sequence shown here is derived from an EMBL/GenBank/DDBJ whole genome shotgun (WGS) entry which is preliminary data.</text>
</comment>
<feature type="region of interest" description="Disordered" evidence="1">
    <location>
        <begin position="320"/>
        <end position="343"/>
    </location>
</feature>
<evidence type="ECO:0000313" key="2">
    <source>
        <dbReference type="EMBL" id="GAA5153738.1"/>
    </source>
</evidence>
<evidence type="ECO:0008006" key="4">
    <source>
        <dbReference type="Google" id="ProtNLM"/>
    </source>
</evidence>
<feature type="compositionally biased region" description="Acidic residues" evidence="1">
    <location>
        <begin position="320"/>
        <end position="332"/>
    </location>
</feature>